<dbReference type="EMBL" id="CP039339">
    <property type="protein sequence ID" value="QCX47712.1"/>
    <property type="molecule type" value="Genomic_DNA"/>
</dbReference>
<evidence type="ECO:0000313" key="1">
    <source>
        <dbReference type="EMBL" id="QCX47712.1"/>
    </source>
</evidence>
<proteinExistence type="predicted"/>
<accession>A0AA92E9G3</accession>
<name>A0AA92E9G3_RALSL</name>
<reference evidence="1 2" key="1">
    <citation type="submission" date="2019-04" db="EMBL/GenBank/DDBJ databases">
        <title>Complete Genome of UW386 and Higher Quality Genome of UW700.</title>
        <authorList>
            <person name="Jacobs J."/>
            <person name="Perez A."/>
            <person name="Steidl O."/>
            <person name="Allen C."/>
        </authorList>
    </citation>
    <scope>NUCLEOTIDE SEQUENCE [LARGE SCALE GENOMIC DNA]</scope>
    <source>
        <strain evidence="1 2">UW386</strain>
    </source>
</reference>
<protein>
    <submittedName>
        <fullName evidence="1">Uncharacterized protein</fullName>
    </submittedName>
</protein>
<evidence type="ECO:0000313" key="2">
    <source>
        <dbReference type="Proteomes" id="UP000310553"/>
    </source>
</evidence>
<sequence length="76" mass="8447">MQQAPHRGRQSMTVCSVRLGTKPPLCTTPFETHAAERVPCRLTRPPQRAYINDRKVSYPRVSGEACPPAPLPQLPP</sequence>
<gene>
    <name evidence="1" type="ORF">E7Z57_00435</name>
</gene>
<dbReference type="Proteomes" id="UP000310553">
    <property type="component" value="Chromosome"/>
</dbReference>
<dbReference type="AlphaFoldDB" id="A0AA92E9G3"/>
<organism evidence="1 2">
    <name type="scientific">Ralstonia solanacearum</name>
    <name type="common">Pseudomonas solanacearum</name>
    <dbReference type="NCBI Taxonomy" id="305"/>
    <lineage>
        <taxon>Bacteria</taxon>
        <taxon>Pseudomonadati</taxon>
        <taxon>Pseudomonadota</taxon>
        <taxon>Betaproteobacteria</taxon>
        <taxon>Burkholderiales</taxon>
        <taxon>Burkholderiaceae</taxon>
        <taxon>Ralstonia</taxon>
        <taxon>Ralstonia solanacearum species complex</taxon>
    </lineage>
</organism>